<dbReference type="Pfam" id="PF01381">
    <property type="entry name" value="HTH_3"/>
    <property type="match status" value="1"/>
</dbReference>
<comment type="caution">
    <text evidence="2">The sequence shown here is derived from an EMBL/GenBank/DDBJ whole genome shotgun (WGS) entry which is preliminary data.</text>
</comment>
<organism evidence="2 3">
    <name type="scientific">Acinetobacter baylyi</name>
    <dbReference type="NCBI Taxonomy" id="202950"/>
    <lineage>
        <taxon>Bacteria</taxon>
        <taxon>Pseudomonadati</taxon>
        <taxon>Pseudomonadota</taxon>
        <taxon>Gammaproteobacteria</taxon>
        <taxon>Moraxellales</taxon>
        <taxon>Moraxellaceae</taxon>
        <taxon>Acinetobacter</taxon>
    </lineage>
</organism>
<evidence type="ECO:0000259" key="1">
    <source>
        <dbReference type="Pfam" id="PF01381"/>
    </source>
</evidence>
<protein>
    <submittedName>
        <fullName evidence="2">DNA-binding transcriptional regulator YiaG</fullName>
    </submittedName>
</protein>
<keyword evidence="3" id="KW-1185">Reference proteome</keyword>
<dbReference type="Proteomes" id="UP001233360">
    <property type="component" value="Unassembled WGS sequence"/>
</dbReference>
<evidence type="ECO:0000313" key="3">
    <source>
        <dbReference type="Proteomes" id="UP001233360"/>
    </source>
</evidence>
<reference evidence="2 3" key="1">
    <citation type="submission" date="2023-07" db="EMBL/GenBank/DDBJ databases">
        <title>Functional and genomic diversity of the sorghum phyllosphere microbiome.</title>
        <authorList>
            <person name="Shade A."/>
        </authorList>
    </citation>
    <scope>NUCLEOTIDE SEQUENCE [LARGE SCALE GENOMIC DNA]</scope>
    <source>
        <strain evidence="2 3">SORGH_AS_0887</strain>
    </source>
</reference>
<feature type="domain" description="HTH cro/C1-type" evidence="1">
    <location>
        <begin position="14"/>
        <end position="48"/>
    </location>
</feature>
<keyword evidence="2" id="KW-0238">DNA-binding</keyword>
<dbReference type="EMBL" id="JAUTBK010000002">
    <property type="protein sequence ID" value="MDQ1207242.1"/>
    <property type="molecule type" value="Genomic_DNA"/>
</dbReference>
<accession>A0ABU0URR7</accession>
<proteinExistence type="predicted"/>
<dbReference type="Gene3D" id="1.10.260.40">
    <property type="entry name" value="lambda repressor-like DNA-binding domains"/>
    <property type="match status" value="1"/>
</dbReference>
<dbReference type="InterPro" id="IPR001387">
    <property type="entry name" value="Cro/C1-type_HTH"/>
</dbReference>
<dbReference type="InterPro" id="IPR010982">
    <property type="entry name" value="Lambda_DNA-bd_dom_sf"/>
</dbReference>
<evidence type="ECO:0000313" key="2">
    <source>
        <dbReference type="EMBL" id="MDQ1207242.1"/>
    </source>
</evidence>
<dbReference type="RefSeq" id="WP_307001319.1">
    <property type="nucleotide sequence ID" value="NZ_JAUTBK010000002.1"/>
</dbReference>
<dbReference type="SUPFAM" id="SSF47413">
    <property type="entry name" value="lambda repressor-like DNA-binding domains"/>
    <property type="match status" value="1"/>
</dbReference>
<dbReference type="GO" id="GO:0003677">
    <property type="term" value="F:DNA binding"/>
    <property type="evidence" value="ECO:0007669"/>
    <property type="project" value="UniProtKB-KW"/>
</dbReference>
<sequence>MTVDELIKFYKVKNKSQLAKKINKGRSTLTDWESNGIPPKSQAAIEILTKGKLKADLQALSA</sequence>
<name>A0ABU0URR7_ACIBI</name>
<gene>
    <name evidence="2" type="ORF">QE380_000165</name>
</gene>